<evidence type="ECO:0000256" key="3">
    <source>
        <dbReference type="ARBA" id="ARBA00022840"/>
    </source>
</evidence>
<dbReference type="GO" id="GO:0016874">
    <property type="term" value="F:ligase activity"/>
    <property type="evidence" value="ECO:0007669"/>
    <property type="project" value="UniProtKB-KW"/>
</dbReference>
<dbReference type="Gene3D" id="3.30.470.20">
    <property type="entry name" value="ATP-grasp fold, B domain"/>
    <property type="match status" value="1"/>
</dbReference>
<evidence type="ECO:0000256" key="1">
    <source>
        <dbReference type="ARBA" id="ARBA00022598"/>
    </source>
</evidence>
<keyword evidence="3 4" id="KW-0067">ATP-binding</keyword>
<evidence type="ECO:0000256" key="2">
    <source>
        <dbReference type="ARBA" id="ARBA00022741"/>
    </source>
</evidence>
<comment type="caution">
    <text evidence="6">The sequence shown here is derived from an EMBL/GenBank/DDBJ whole genome shotgun (WGS) entry which is preliminary data.</text>
</comment>
<dbReference type="PANTHER" id="PTHR43585">
    <property type="entry name" value="FUMIPYRROLE BIOSYNTHESIS PROTEIN C"/>
    <property type="match status" value="1"/>
</dbReference>
<evidence type="ECO:0000313" key="7">
    <source>
        <dbReference type="Proteomes" id="UP000295444"/>
    </source>
</evidence>
<dbReference type="EMBL" id="SNXZ01000006">
    <property type="protein sequence ID" value="TDP93955.1"/>
    <property type="molecule type" value="Genomic_DNA"/>
</dbReference>
<evidence type="ECO:0000259" key="5">
    <source>
        <dbReference type="PROSITE" id="PS50975"/>
    </source>
</evidence>
<evidence type="ECO:0000313" key="6">
    <source>
        <dbReference type="EMBL" id="TDP93955.1"/>
    </source>
</evidence>
<keyword evidence="7" id="KW-1185">Reference proteome</keyword>
<dbReference type="PANTHER" id="PTHR43585:SF2">
    <property type="entry name" value="ATP-GRASP ENZYME FSQD"/>
    <property type="match status" value="1"/>
</dbReference>
<accession>A0A4R6S5E8</accession>
<dbReference type="AlphaFoldDB" id="A0A4R6S5E8"/>
<gene>
    <name evidence="6" type="ORF">EV186_106349</name>
</gene>
<reference evidence="6 7" key="1">
    <citation type="submission" date="2019-03" db="EMBL/GenBank/DDBJ databases">
        <title>Genomic Encyclopedia of Type Strains, Phase IV (KMG-IV): sequencing the most valuable type-strain genomes for metagenomic binning, comparative biology and taxonomic classification.</title>
        <authorList>
            <person name="Goeker M."/>
        </authorList>
    </citation>
    <scope>NUCLEOTIDE SEQUENCE [LARGE SCALE GENOMIC DNA]</scope>
    <source>
        <strain evidence="6 7">DSM 45361</strain>
    </source>
</reference>
<proteinExistence type="predicted"/>
<dbReference type="InterPro" id="IPR011761">
    <property type="entry name" value="ATP-grasp"/>
</dbReference>
<dbReference type="InterPro" id="IPR052032">
    <property type="entry name" value="ATP-dep_AA_Ligase"/>
</dbReference>
<evidence type="ECO:0000256" key="4">
    <source>
        <dbReference type="PROSITE-ProRule" id="PRU00409"/>
    </source>
</evidence>
<name>A0A4R6S5E8_LABRH</name>
<keyword evidence="2 4" id="KW-0547">Nucleotide-binding</keyword>
<dbReference type="GO" id="GO:0005524">
    <property type="term" value="F:ATP binding"/>
    <property type="evidence" value="ECO:0007669"/>
    <property type="project" value="UniProtKB-UniRule"/>
</dbReference>
<dbReference type="RefSeq" id="WP_133852939.1">
    <property type="nucleotide sequence ID" value="NZ_SNXZ01000006.1"/>
</dbReference>
<keyword evidence="1" id="KW-0436">Ligase</keyword>
<protein>
    <recommendedName>
        <fullName evidence="5">ATP-grasp domain-containing protein</fullName>
    </recommendedName>
</protein>
<feature type="domain" description="ATP-grasp" evidence="5">
    <location>
        <begin position="101"/>
        <end position="281"/>
    </location>
</feature>
<dbReference type="OrthoDB" id="24041at2"/>
<organism evidence="6 7">
    <name type="scientific">Labedaea rhizosphaerae</name>
    <dbReference type="NCBI Taxonomy" id="598644"/>
    <lineage>
        <taxon>Bacteria</taxon>
        <taxon>Bacillati</taxon>
        <taxon>Actinomycetota</taxon>
        <taxon>Actinomycetes</taxon>
        <taxon>Pseudonocardiales</taxon>
        <taxon>Pseudonocardiaceae</taxon>
        <taxon>Labedaea</taxon>
    </lineage>
</organism>
<dbReference type="SUPFAM" id="SSF56059">
    <property type="entry name" value="Glutathione synthetase ATP-binding domain-like"/>
    <property type="match status" value="1"/>
</dbReference>
<dbReference type="PROSITE" id="PS50975">
    <property type="entry name" value="ATP_GRASP"/>
    <property type="match status" value="1"/>
</dbReference>
<sequence length="379" mass="40863">MPLYLTALNPTDAVTHGFLPAAARRGLAVVVLTDQPDAHRYDGVEVRRCQVRDAGAIVAAVEGDADGLLSNSDHLQAATAQAAALLGLPGKDWRAAITCKNKLLTRRALAHLDPVAVAPIGDEPSAPKFPAVVKPREGVASEDVVLVNNHEELVKRVAEIRSRRDDPLIVEEYLDGPLRTYETLGGRHFGGFRTSLGPPPFFAETALDWAPELPEPVRAHLEAQLDALGVGFGACHTEFVQQGDRARIVEVNYRLIGDTMDLLCTELLGVDLFDAVIGLHLGEPLPDLPDPVDLQRFARIEYVSATSAGTLVEAPQAQTITAPGVTLTHRRLREPGVAAPLHHTNRDYLSAVHAIGADKQAVHAAVREFVDSNTWRVTG</sequence>
<dbReference type="Proteomes" id="UP000295444">
    <property type="component" value="Unassembled WGS sequence"/>
</dbReference>
<dbReference type="GO" id="GO:0046872">
    <property type="term" value="F:metal ion binding"/>
    <property type="evidence" value="ECO:0007669"/>
    <property type="project" value="InterPro"/>
</dbReference>